<evidence type="ECO:0000313" key="1">
    <source>
        <dbReference type="EMBL" id="MDV6264746.1"/>
    </source>
</evidence>
<gene>
    <name evidence="1" type="ORF">R3P96_25720</name>
</gene>
<protein>
    <recommendedName>
        <fullName evidence="3">Lipocalin-like domain-containing protein</fullName>
    </recommendedName>
</protein>
<proteinExistence type="predicted"/>
<comment type="caution">
    <text evidence="1">The sequence shown here is derived from an EMBL/GenBank/DDBJ whole genome shotgun (WGS) entry which is preliminary data.</text>
</comment>
<name>A0ABU4BKZ8_9NOCA</name>
<dbReference type="EMBL" id="JAWLJX010000018">
    <property type="protein sequence ID" value="MDV6264746.1"/>
    <property type="molecule type" value="Genomic_DNA"/>
</dbReference>
<reference evidence="1 2" key="1">
    <citation type="submission" date="2023-10" db="EMBL/GenBank/DDBJ databases">
        <title>Development of a sustainable strategy for remediation of hydrocarbon-contaminated territories based on the waste exchange concept.</title>
        <authorList>
            <person name="Krivoruchko A."/>
        </authorList>
    </citation>
    <scope>NUCLEOTIDE SEQUENCE [LARGE SCALE GENOMIC DNA]</scope>
    <source>
        <strain evidence="1 2">IEGM 1323</strain>
    </source>
</reference>
<dbReference type="RefSeq" id="WP_317566763.1">
    <property type="nucleotide sequence ID" value="NZ_JAWLJX010000018.1"/>
</dbReference>
<evidence type="ECO:0008006" key="3">
    <source>
        <dbReference type="Google" id="ProtNLM"/>
    </source>
</evidence>
<organism evidence="1 2">
    <name type="scientific">Rhodococcoides yunnanense</name>
    <dbReference type="NCBI Taxonomy" id="278209"/>
    <lineage>
        <taxon>Bacteria</taxon>
        <taxon>Bacillati</taxon>
        <taxon>Actinomycetota</taxon>
        <taxon>Actinomycetes</taxon>
        <taxon>Mycobacteriales</taxon>
        <taxon>Nocardiaceae</taxon>
        <taxon>Rhodococcoides</taxon>
    </lineage>
</organism>
<dbReference type="Proteomes" id="UP001185755">
    <property type="component" value="Unassembled WGS sequence"/>
</dbReference>
<evidence type="ECO:0000313" key="2">
    <source>
        <dbReference type="Proteomes" id="UP001185755"/>
    </source>
</evidence>
<keyword evidence="2" id="KW-1185">Reference proteome</keyword>
<sequence>MNSDIWTGTWEYALDTARWSLPGRSSFFRGQTMEVVAQGEEKLWIRNNHVYADGSKRSWVYDGAFDGKPYSVIWEDDGSLMTIIAFHMVTNVMGSDAYEKPAEDGKPVRGSEYFLLSESKVEVNGCITVGTDQYPYFEEWNRLS</sequence>
<accession>A0ABU4BKZ8</accession>